<comment type="caution">
    <text evidence="1">The sequence shown here is derived from an EMBL/GenBank/DDBJ whole genome shotgun (WGS) entry which is preliminary data.</text>
</comment>
<name>A0ABU9AVD2_9BACT</name>
<accession>A0ABU9AVD2</accession>
<gene>
    <name evidence="1" type="ORF">WKV53_14450</name>
</gene>
<organism evidence="1 2">
    <name type="scientific">Luteolibacter soli</name>
    <dbReference type="NCBI Taxonomy" id="3135280"/>
    <lineage>
        <taxon>Bacteria</taxon>
        <taxon>Pseudomonadati</taxon>
        <taxon>Verrucomicrobiota</taxon>
        <taxon>Verrucomicrobiia</taxon>
        <taxon>Verrucomicrobiales</taxon>
        <taxon>Verrucomicrobiaceae</taxon>
        <taxon>Luteolibacter</taxon>
    </lineage>
</organism>
<reference evidence="1 2" key="1">
    <citation type="submission" date="2024-04" db="EMBL/GenBank/DDBJ databases">
        <title>Luteolibacter sp. isolated from soil.</title>
        <authorList>
            <person name="An J."/>
        </authorList>
    </citation>
    <scope>NUCLEOTIDE SEQUENCE [LARGE SCALE GENOMIC DNA]</scope>
    <source>
        <strain evidence="1 2">Y139</strain>
    </source>
</reference>
<protein>
    <submittedName>
        <fullName evidence="1">Uncharacterized protein</fullName>
    </submittedName>
</protein>
<evidence type="ECO:0000313" key="2">
    <source>
        <dbReference type="Proteomes" id="UP001371305"/>
    </source>
</evidence>
<proteinExistence type="predicted"/>
<dbReference type="RefSeq" id="WP_341405396.1">
    <property type="nucleotide sequence ID" value="NZ_JBBUKT010000005.1"/>
</dbReference>
<dbReference type="EMBL" id="JBBUKT010000005">
    <property type="protein sequence ID" value="MEK7951715.1"/>
    <property type="molecule type" value="Genomic_DNA"/>
</dbReference>
<dbReference type="Proteomes" id="UP001371305">
    <property type="component" value="Unassembled WGS sequence"/>
</dbReference>
<evidence type="ECO:0000313" key="1">
    <source>
        <dbReference type="EMBL" id="MEK7951715.1"/>
    </source>
</evidence>
<sequence length="160" mass="18332">MKGVLLTGWVWAAAVGMMMPMGARAGERVEWIHSVTMEEVKTADVAVEFVGGKDGRYVVKQAWRGNGKGLELLFEVMWRLGMRSDGYGRSFLYLHWEGTPLLGALRTKRMPEISYGMPRGLDRRQYVLMAGTGKERYFFDYRVMLVGKDEWKPTPGRAFW</sequence>
<keyword evidence="2" id="KW-1185">Reference proteome</keyword>